<proteinExistence type="predicted"/>
<dbReference type="Gene3D" id="1.10.443.10">
    <property type="entry name" value="Intergrase catalytic core"/>
    <property type="match status" value="1"/>
</dbReference>
<protein>
    <submittedName>
        <fullName evidence="3">Site-specific recombinase XerD</fullName>
    </submittedName>
</protein>
<dbReference type="Proteomes" id="UP001519273">
    <property type="component" value="Unassembled WGS sequence"/>
</dbReference>
<dbReference type="RefSeq" id="WP_209844485.1">
    <property type="nucleotide sequence ID" value="NZ_CBCRVE010000001.1"/>
</dbReference>
<dbReference type="EMBL" id="JAGGKP010000001">
    <property type="protein sequence ID" value="MBP1935332.1"/>
    <property type="molecule type" value="Genomic_DNA"/>
</dbReference>
<organism evidence="3 4">
    <name type="scientific">Paenibacillus sediminis</name>
    <dbReference type="NCBI Taxonomy" id="664909"/>
    <lineage>
        <taxon>Bacteria</taxon>
        <taxon>Bacillati</taxon>
        <taxon>Bacillota</taxon>
        <taxon>Bacilli</taxon>
        <taxon>Bacillales</taxon>
        <taxon>Paenibacillaceae</taxon>
        <taxon>Paenibacillus</taxon>
    </lineage>
</organism>
<evidence type="ECO:0000313" key="4">
    <source>
        <dbReference type="Proteomes" id="UP001519273"/>
    </source>
</evidence>
<dbReference type="InterPro" id="IPR002104">
    <property type="entry name" value="Integrase_catalytic"/>
</dbReference>
<accession>A0ABS4GZ50</accession>
<dbReference type="CDD" id="cd00397">
    <property type="entry name" value="DNA_BRE_C"/>
    <property type="match status" value="1"/>
</dbReference>
<name>A0ABS4GZ50_9BACL</name>
<dbReference type="InterPro" id="IPR013762">
    <property type="entry name" value="Integrase-like_cat_sf"/>
</dbReference>
<dbReference type="InterPro" id="IPR011010">
    <property type="entry name" value="DNA_brk_join_enz"/>
</dbReference>
<dbReference type="SUPFAM" id="SSF56349">
    <property type="entry name" value="DNA breaking-rejoining enzymes"/>
    <property type="match status" value="1"/>
</dbReference>
<comment type="caution">
    <text evidence="3">The sequence shown here is derived from an EMBL/GenBank/DDBJ whole genome shotgun (WGS) entry which is preliminary data.</text>
</comment>
<evidence type="ECO:0000259" key="2">
    <source>
        <dbReference type="PROSITE" id="PS51898"/>
    </source>
</evidence>
<sequence>MSHLLLDSPYYANWKKHTHLKESAKYTYSRQFLKFEHYLSQDYDGELDFDKFFFTLLHGLGMVKQNPMKNFPNPYYERRIIDRSLSLEECQKLFQVAIKADPFVRKYFTLFLLMTTTALRNREIIQLTLEQIDFERRVIIVNKGQKTISEVVYMPDSLVEELERYLNHPSITRMAEIRPSRGFLRE</sequence>
<dbReference type="PROSITE" id="PS51898">
    <property type="entry name" value="TYR_RECOMBINASE"/>
    <property type="match status" value="1"/>
</dbReference>
<keyword evidence="4" id="KW-1185">Reference proteome</keyword>
<feature type="domain" description="Tyr recombinase" evidence="2">
    <location>
        <begin position="80"/>
        <end position="186"/>
    </location>
</feature>
<evidence type="ECO:0000313" key="3">
    <source>
        <dbReference type="EMBL" id="MBP1935332.1"/>
    </source>
</evidence>
<evidence type="ECO:0000256" key="1">
    <source>
        <dbReference type="ARBA" id="ARBA00023172"/>
    </source>
</evidence>
<gene>
    <name evidence="3" type="ORF">J2Z20_000193</name>
</gene>
<keyword evidence="1" id="KW-0233">DNA recombination</keyword>
<dbReference type="Pfam" id="PF00589">
    <property type="entry name" value="Phage_integrase"/>
    <property type="match status" value="1"/>
</dbReference>
<reference evidence="3 4" key="1">
    <citation type="submission" date="2021-03" db="EMBL/GenBank/DDBJ databases">
        <title>Genomic Encyclopedia of Type Strains, Phase IV (KMG-IV): sequencing the most valuable type-strain genomes for metagenomic binning, comparative biology and taxonomic classification.</title>
        <authorList>
            <person name="Goeker M."/>
        </authorList>
    </citation>
    <scope>NUCLEOTIDE SEQUENCE [LARGE SCALE GENOMIC DNA]</scope>
    <source>
        <strain evidence="3 4">DSM 23491</strain>
    </source>
</reference>